<dbReference type="PROSITE" id="PS51746">
    <property type="entry name" value="PPM_2"/>
    <property type="match status" value="1"/>
</dbReference>
<dbReference type="SMART" id="SM00331">
    <property type="entry name" value="PP2C_SIG"/>
    <property type="match status" value="1"/>
</dbReference>
<evidence type="ECO:0000313" key="4">
    <source>
        <dbReference type="Proteomes" id="UP000276542"/>
    </source>
</evidence>
<feature type="region of interest" description="Disordered" evidence="1">
    <location>
        <begin position="1"/>
        <end position="20"/>
    </location>
</feature>
<feature type="region of interest" description="Disordered" evidence="1">
    <location>
        <begin position="226"/>
        <end position="246"/>
    </location>
</feature>
<evidence type="ECO:0000313" key="3">
    <source>
        <dbReference type="EMBL" id="RJS45207.1"/>
    </source>
</evidence>
<dbReference type="SUPFAM" id="SSF81606">
    <property type="entry name" value="PP2C-like"/>
    <property type="match status" value="1"/>
</dbReference>
<gene>
    <name evidence="3" type="ORF">D4739_02505</name>
</gene>
<keyword evidence="4" id="KW-1185">Reference proteome</keyword>
<dbReference type="AlphaFoldDB" id="A0A3A5HB64"/>
<dbReference type="SMART" id="SM00332">
    <property type="entry name" value="PP2Cc"/>
    <property type="match status" value="1"/>
</dbReference>
<reference evidence="4" key="1">
    <citation type="submission" date="2018-09" db="EMBL/GenBank/DDBJ databases">
        <authorList>
            <person name="Zhu H."/>
        </authorList>
    </citation>
    <scope>NUCLEOTIDE SEQUENCE [LARGE SCALE GENOMIC DNA]</scope>
    <source>
        <strain evidence="4">K1W22B-1</strain>
    </source>
</reference>
<dbReference type="RefSeq" id="WP_120059108.1">
    <property type="nucleotide sequence ID" value="NZ_QYRP01000002.1"/>
</dbReference>
<dbReference type="Pfam" id="PF13672">
    <property type="entry name" value="PP2C_2"/>
    <property type="match status" value="1"/>
</dbReference>
<dbReference type="Proteomes" id="UP000276542">
    <property type="component" value="Unassembled WGS sequence"/>
</dbReference>
<dbReference type="EMBL" id="QYRP01000002">
    <property type="protein sequence ID" value="RJS45207.1"/>
    <property type="molecule type" value="Genomic_DNA"/>
</dbReference>
<protein>
    <recommendedName>
        <fullName evidence="2">PPM-type phosphatase domain-containing protein</fullName>
    </recommendedName>
</protein>
<comment type="caution">
    <text evidence="3">The sequence shown here is derived from an EMBL/GenBank/DDBJ whole genome shotgun (WGS) entry which is preliminary data.</text>
</comment>
<sequence>MSTPYDETAEPVSPVPPVWEVAGGSVRNQRGHDNQDRWRAGTTADGFWIAVADGISGGPDGARAAQTAVGVTGRVLGDARLLEADLHRAFDTVHAALWPWYDGTPAGGTTLTVVAFTPGGLRIAWVGDSPAYVDFGAGLHRATDQRGPGALRHWLGARDQPETRILGWEPEDVPVRVLAVSDGVAEATLLAPSAAGTSAAQLVESALAVPSHGGDDATLVVARRAPAYPPVEPSPSRWRPGRQRHG</sequence>
<organism evidence="3 4">
    <name type="scientific">Nocardioides cavernaquae</name>
    <dbReference type="NCBI Taxonomy" id="2321396"/>
    <lineage>
        <taxon>Bacteria</taxon>
        <taxon>Bacillati</taxon>
        <taxon>Actinomycetota</taxon>
        <taxon>Actinomycetes</taxon>
        <taxon>Propionibacteriales</taxon>
        <taxon>Nocardioidaceae</taxon>
        <taxon>Nocardioides</taxon>
    </lineage>
</organism>
<name>A0A3A5HB64_9ACTN</name>
<evidence type="ECO:0000259" key="2">
    <source>
        <dbReference type="PROSITE" id="PS51746"/>
    </source>
</evidence>
<dbReference type="InterPro" id="IPR001932">
    <property type="entry name" value="PPM-type_phosphatase-like_dom"/>
</dbReference>
<dbReference type="OrthoDB" id="9801841at2"/>
<dbReference type="InterPro" id="IPR036457">
    <property type="entry name" value="PPM-type-like_dom_sf"/>
</dbReference>
<feature type="domain" description="PPM-type phosphatase" evidence="2">
    <location>
        <begin position="20"/>
        <end position="224"/>
    </location>
</feature>
<dbReference type="Gene3D" id="3.60.40.10">
    <property type="entry name" value="PPM-type phosphatase domain"/>
    <property type="match status" value="1"/>
</dbReference>
<accession>A0A3A5HB64</accession>
<proteinExistence type="predicted"/>
<evidence type="ECO:0000256" key="1">
    <source>
        <dbReference type="SAM" id="MobiDB-lite"/>
    </source>
</evidence>